<dbReference type="Pfam" id="PF00271">
    <property type="entry name" value="Helicase_C"/>
    <property type="match status" value="1"/>
</dbReference>
<comment type="caution">
    <text evidence="6">The sequence shown here is derived from an EMBL/GenBank/DDBJ whole genome shotgun (WGS) entry which is preliminary data.</text>
</comment>
<evidence type="ECO:0000259" key="5">
    <source>
        <dbReference type="PROSITE" id="PS51194"/>
    </source>
</evidence>
<keyword evidence="2" id="KW-0547">Nucleotide-binding</keyword>
<dbReference type="InterPro" id="IPR000330">
    <property type="entry name" value="SNF2_N"/>
</dbReference>
<keyword evidence="7" id="KW-1185">Reference proteome</keyword>
<dbReference type="GO" id="GO:0004519">
    <property type="term" value="F:endonuclease activity"/>
    <property type="evidence" value="ECO:0007669"/>
    <property type="project" value="InterPro"/>
</dbReference>
<protein>
    <recommendedName>
        <fullName evidence="8">Helicase</fullName>
    </recommendedName>
</protein>
<dbReference type="Gene3D" id="3.40.50.10810">
    <property type="entry name" value="Tandem AAA-ATPase domain"/>
    <property type="match status" value="1"/>
</dbReference>
<evidence type="ECO:0000313" key="7">
    <source>
        <dbReference type="Proteomes" id="UP000006322"/>
    </source>
</evidence>
<dbReference type="GO" id="GO:0016787">
    <property type="term" value="F:hydrolase activity"/>
    <property type="evidence" value="ECO:0007669"/>
    <property type="project" value="UniProtKB-KW"/>
</dbReference>
<dbReference type="Pfam" id="PF00176">
    <property type="entry name" value="SNF2-rel_dom"/>
    <property type="match status" value="1"/>
</dbReference>
<evidence type="ECO:0000256" key="3">
    <source>
        <dbReference type="SAM" id="MobiDB-lite"/>
    </source>
</evidence>
<feature type="region of interest" description="Disordered" evidence="3">
    <location>
        <begin position="394"/>
        <end position="415"/>
    </location>
</feature>
<reference evidence="7" key="1">
    <citation type="journal article" date="2014" name="Environ. Microbiol.">
        <title>Comparative genomics of the marine bacterial genus Glaciecola reveals the high degree of genomic diversity and genomic characteristic for cold adaptation.</title>
        <authorList>
            <person name="Qin Q.L."/>
            <person name="Xie B.B."/>
            <person name="Yu Y."/>
            <person name="Shu Y.L."/>
            <person name="Rong J.C."/>
            <person name="Zhang Y.J."/>
            <person name="Zhao D.L."/>
            <person name="Chen X.L."/>
            <person name="Zhang X.Y."/>
            <person name="Chen B."/>
            <person name="Zhou B.C."/>
            <person name="Zhang Y.Z."/>
        </authorList>
    </citation>
    <scope>NUCLEOTIDE SEQUENCE [LARGE SCALE GENOMIC DNA]</scope>
    <source>
        <strain evidence="7">LMG 21857</strain>
    </source>
</reference>
<dbReference type="InterPro" id="IPR007560">
    <property type="entry name" value="Restrct_endonuc_IV_Mrr"/>
</dbReference>
<dbReference type="RefSeq" id="WP_007103535.1">
    <property type="nucleotide sequence ID" value="NZ_BAER01000023.1"/>
</dbReference>
<dbReference type="CDD" id="cd18793">
    <property type="entry name" value="SF2_C_SNF"/>
    <property type="match status" value="1"/>
</dbReference>
<accession>K6Z6A3</accession>
<feature type="domain" description="Helicase ATP-binding" evidence="4">
    <location>
        <begin position="479"/>
        <end position="678"/>
    </location>
</feature>
<name>K6Z6A3_9ALTE</name>
<dbReference type="InterPro" id="IPR001650">
    <property type="entry name" value="Helicase_C-like"/>
</dbReference>
<evidence type="ECO:0000313" key="6">
    <source>
        <dbReference type="EMBL" id="GAC31731.1"/>
    </source>
</evidence>
<dbReference type="PROSITE" id="PS51194">
    <property type="entry name" value="HELICASE_CTER"/>
    <property type="match status" value="1"/>
</dbReference>
<dbReference type="SUPFAM" id="SSF52980">
    <property type="entry name" value="Restriction endonuclease-like"/>
    <property type="match status" value="1"/>
</dbReference>
<dbReference type="InterPro" id="IPR014001">
    <property type="entry name" value="Helicase_ATP-bd"/>
</dbReference>
<organism evidence="6 7">
    <name type="scientific">Paraglaciecola polaris LMG 21857</name>
    <dbReference type="NCBI Taxonomy" id="1129793"/>
    <lineage>
        <taxon>Bacteria</taxon>
        <taxon>Pseudomonadati</taxon>
        <taxon>Pseudomonadota</taxon>
        <taxon>Gammaproteobacteria</taxon>
        <taxon>Alteromonadales</taxon>
        <taxon>Alteromonadaceae</taxon>
        <taxon>Paraglaciecola</taxon>
    </lineage>
</organism>
<dbReference type="GO" id="GO:0009307">
    <property type="term" value="P:DNA restriction-modification system"/>
    <property type="evidence" value="ECO:0007669"/>
    <property type="project" value="InterPro"/>
</dbReference>
<dbReference type="STRING" id="1129793.GPLA_0815"/>
<dbReference type="SUPFAM" id="SSF52540">
    <property type="entry name" value="P-loop containing nucleoside triphosphate hydrolases"/>
    <property type="match status" value="2"/>
</dbReference>
<evidence type="ECO:0000256" key="2">
    <source>
        <dbReference type="ARBA" id="ARBA00022806"/>
    </source>
</evidence>
<evidence type="ECO:0000259" key="4">
    <source>
        <dbReference type="PROSITE" id="PS51192"/>
    </source>
</evidence>
<dbReference type="OrthoDB" id="9760715at2"/>
<dbReference type="PANTHER" id="PTHR45629">
    <property type="entry name" value="SNF2/RAD54 FAMILY MEMBER"/>
    <property type="match status" value="1"/>
</dbReference>
<keyword evidence="1" id="KW-0378">Hydrolase</keyword>
<dbReference type="SMART" id="SM00490">
    <property type="entry name" value="HELICc"/>
    <property type="match status" value="1"/>
</dbReference>
<dbReference type="AlphaFoldDB" id="K6Z6A3"/>
<dbReference type="Proteomes" id="UP000006322">
    <property type="component" value="Unassembled WGS sequence"/>
</dbReference>
<dbReference type="Pfam" id="PF04471">
    <property type="entry name" value="Mrr_cat"/>
    <property type="match status" value="1"/>
</dbReference>
<keyword evidence="2" id="KW-0067">ATP-binding</keyword>
<dbReference type="InterPro" id="IPR011856">
    <property type="entry name" value="tRNA_endonuc-like_dom_sf"/>
</dbReference>
<evidence type="ECO:0008006" key="8">
    <source>
        <dbReference type="Google" id="ProtNLM"/>
    </source>
</evidence>
<dbReference type="GO" id="GO:0005524">
    <property type="term" value="F:ATP binding"/>
    <property type="evidence" value="ECO:0007669"/>
    <property type="project" value="InterPro"/>
</dbReference>
<sequence length="1156" mass="129353">MKNWISSLFNLKESDAKFDFEFNPESVDFYCPEYKFNQIKSGQADEYLTAQFVTLQMLAEEGNAETIPNGFILPHEVVASLDEDVHQLLNLPSRWKGKAVADIKGTTSGKSFQLKIKVESPSGKMTAAYHVDGSIIAFGDTKYTLKLDMFSIFDALQHYLTSAKSESDNLLLLHVLQNAQKLGTQITLGQFNKLDIHVPDKIAVEAELDHSGNLILTPSMGQKAEHDKLQRVLGQLQSESGRTLKVGKEIILFNEKTAQAAKEIITNRTIPKSQVEQFLKAPGAFLDASLVDLDVGFALRVKGATRFKHAYFGETDESGIDWFGQNHASGQILPISAVGKVVKTQEDLEQLAQLVSDAKVTGATEIQFEGKSYDIGSLSEVSDTLSQLEQKIKRPEEAGEEPLPQDRPENENIDDIDDTPIVIDIALNDDELDNPSKLVQEALNDVLYREKLDWSNHKRTPFPHQITGVKWILGLEEMARHKELVNGALLADDMGLGKTFMSLSAIEHYYRLCEDSDETCRPTLIVAPLSLLENWKDEVTETFNESPFRDIVILQSDGDLKQFRDGSTETKASNIDDETLEPRYSLKFGEKHGPNRLDLPRRMVITTYQTLRDYQFSLSQIDWGIAVFDEAQNIKNPNALQTRAAKGLKAKFKLLATGTPVENSLADFWCLMDTACPGYLDSYQTFRQSYITPILQAAGDEIAQVRATLGRQLREKVGALMLRRIKEDNLEGLPQKNIFVGIESSDWQYEPKLHAIMTPYQQKVYEGSIEAQLEDENSHVLTTLMRLRDCSLHPRLTDGGRLDAPTSKLELKTLFDESAKLEKAVEALNDIQNRQEKCIIFAVNKRLQRFLSIALGSYFGLGPLHVINGDAKAVVKKKGTLSRKTMIADFESKEGFNIIIMSPVAAGVGLTVVGANNVIHFERHWNPAKEAQATDRVFRIGQVKDVNIYVPILHHPEFESFDVNLHRLLSQKSMLKDAVVTPGEVMPNPAGADKYQLSAESIITFDDMRRLSWKQFEALTVELLFCEYQADSAWLTKEGSDFGADGVITAGSQAILIQAKHKQGAYKGHKAVQEVANAKTIYGNNLGREITKQVFITNATQLAKNTRNIANQLDVAIIDGTELGELCERHSITFGQVITRLSKERYVIHVNNDKQK</sequence>
<dbReference type="InterPro" id="IPR027417">
    <property type="entry name" value="P-loop_NTPase"/>
</dbReference>
<dbReference type="Gene3D" id="3.40.50.300">
    <property type="entry name" value="P-loop containing nucleotide triphosphate hydrolases"/>
    <property type="match status" value="1"/>
</dbReference>
<dbReference type="Gene3D" id="3.40.1350.10">
    <property type="match status" value="1"/>
</dbReference>
<dbReference type="InterPro" id="IPR050496">
    <property type="entry name" value="SNF2_RAD54_helicase_repair"/>
</dbReference>
<dbReference type="SMART" id="SM00487">
    <property type="entry name" value="DEXDc"/>
    <property type="match status" value="1"/>
</dbReference>
<dbReference type="InterPro" id="IPR049730">
    <property type="entry name" value="SNF2/RAD54-like_C"/>
</dbReference>
<dbReference type="InterPro" id="IPR011335">
    <property type="entry name" value="Restrct_endonuc-II-like"/>
</dbReference>
<keyword evidence="2" id="KW-0347">Helicase</keyword>
<proteinExistence type="predicted"/>
<dbReference type="GO" id="GO:0003677">
    <property type="term" value="F:DNA binding"/>
    <property type="evidence" value="ECO:0007669"/>
    <property type="project" value="InterPro"/>
</dbReference>
<dbReference type="PROSITE" id="PS51192">
    <property type="entry name" value="HELICASE_ATP_BIND_1"/>
    <property type="match status" value="1"/>
</dbReference>
<dbReference type="GO" id="GO:0004386">
    <property type="term" value="F:helicase activity"/>
    <property type="evidence" value="ECO:0007669"/>
    <property type="project" value="UniProtKB-KW"/>
</dbReference>
<dbReference type="EMBL" id="BAER01000023">
    <property type="protein sequence ID" value="GAC31731.1"/>
    <property type="molecule type" value="Genomic_DNA"/>
</dbReference>
<gene>
    <name evidence="6" type="ORF">GPLA_0815</name>
</gene>
<dbReference type="InterPro" id="IPR038718">
    <property type="entry name" value="SNF2-like_sf"/>
</dbReference>
<feature type="domain" description="Helicase C-terminal" evidence="5">
    <location>
        <begin position="820"/>
        <end position="976"/>
    </location>
</feature>
<dbReference type="PANTHER" id="PTHR45629:SF7">
    <property type="entry name" value="DNA EXCISION REPAIR PROTEIN ERCC-6-RELATED"/>
    <property type="match status" value="1"/>
</dbReference>
<evidence type="ECO:0000256" key="1">
    <source>
        <dbReference type="ARBA" id="ARBA00022801"/>
    </source>
</evidence>